<dbReference type="Pfam" id="PF00625">
    <property type="entry name" value="Guanylate_kin"/>
    <property type="match status" value="1"/>
</dbReference>
<dbReference type="GO" id="GO:0005829">
    <property type="term" value="C:cytosol"/>
    <property type="evidence" value="ECO:0007669"/>
    <property type="project" value="TreeGrafter"/>
</dbReference>
<evidence type="ECO:0000256" key="3">
    <source>
        <dbReference type="ARBA" id="ARBA00022777"/>
    </source>
</evidence>
<evidence type="ECO:0000313" key="6">
    <source>
        <dbReference type="Proteomes" id="UP000179059"/>
    </source>
</evidence>
<dbReference type="InterPro" id="IPR008144">
    <property type="entry name" value="Guanylate_kin-like_dom"/>
</dbReference>
<dbReference type="Proteomes" id="UP000179059">
    <property type="component" value="Unassembled WGS sequence"/>
</dbReference>
<feature type="domain" description="Guanylate kinase-like" evidence="4">
    <location>
        <begin position="46"/>
        <end position="237"/>
    </location>
</feature>
<proteinExistence type="inferred from homology"/>
<dbReference type="EMBL" id="MHKX01000021">
    <property type="protein sequence ID" value="OGY97870.1"/>
    <property type="molecule type" value="Genomic_DNA"/>
</dbReference>
<accession>A0A1G2CB30</accession>
<comment type="similarity">
    <text evidence="1">Belongs to the guanylate kinase family.</text>
</comment>
<dbReference type="AlphaFoldDB" id="A0A1G2CB30"/>
<protein>
    <recommendedName>
        <fullName evidence="4">Guanylate kinase-like domain-containing protein</fullName>
    </recommendedName>
</protein>
<dbReference type="InterPro" id="IPR027417">
    <property type="entry name" value="P-loop_NTPase"/>
</dbReference>
<name>A0A1G2CB30_9BACT</name>
<dbReference type="STRING" id="1798647.A2855_02240"/>
<dbReference type="GO" id="GO:0004385">
    <property type="term" value="F:GMP kinase activity"/>
    <property type="evidence" value="ECO:0007669"/>
    <property type="project" value="TreeGrafter"/>
</dbReference>
<dbReference type="PROSITE" id="PS50052">
    <property type="entry name" value="GUANYLATE_KINASE_2"/>
    <property type="match status" value="1"/>
</dbReference>
<keyword evidence="3" id="KW-0418">Kinase</keyword>
<dbReference type="Gene3D" id="3.30.63.10">
    <property type="entry name" value="Guanylate Kinase phosphate binding domain"/>
    <property type="match status" value="1"/>
</dbReference>
<evidence type="ECO:0000256" key="1">
    <source>
        <dbReference type="ARBA" id="ARBA00005790"/>
    </source>
</evidence>
<dbReference type="PANTHER" id="PTHR23117:SF13">
    <property type="entry name" value="GUANYLATE KINASE"/>
    <property type="match status" value="1"/>
</dbReference>
<evidence type="ECO:0000313" key="5">
    <source>
        <dbReference type="EMBL" id="OGY97870.1"/>
    </source>
</evidence>
<dbReference type="PANTHER" id="PTHR23117">
    <property type="entry name" value="GUANYLATE KINASE-RELATED"/>
    <property type="match status" value="1"/>
</dbReference>
<keyword evidence="2" id="KW-0808">Transferase</keyword>
<organism evidence="5 6">
    <name type="scientific">Candidatus Liptonbacteria bacterium RIFCSPHIGHO2_01_FULL_57_28</name>
    <dbReference type="NCBI Taxonomy" id="1798647"/>
    <lineage>
        <taxon>Bacteria</taxon>
        <taxon>Candidatus Liptoniibacteriota</taxon>
    </lineage>
</organism>
<sequence>MRNSLVVLERTYYRTLYDLAGSEIKASKRLLPYKLEEATAHLLRPASRFVISGISGSGKTTITNFLKKRGYVKLRNITTRPKRPGEKEDEYIFITTPTFKRWLVANKIFHPHKRNGVLHGILKTDRAKFLLGKSKFYADKSVAGARNLISKPSIAERTCLIYILPPSFRELYKRISIREQERESNNEKTLSKLEILDRFEEEIADMRLARKMPYAFLVNDNRSRVKKAIAQIAAAPPPRT</sequence>
<dbReference type="Gene3D" id="3.40.50.300">
    <property type="entry name" value="P-loop containing nucleotide triphosphate hydrolases"/>
    <property type="match status" value="1"/>
</dbReference>
<dbReference type="InterPro" id="IPR008145">
    <property type="entry name" value="GK/Ca_channel_bsu"/>
</dbReference>
<comment type="caution">
    <text evidence="5">The sequence shown here is derived from an EMBL/GenBank/DDBJ whole genome shotgun (WGS) entry which is preliminary data.</text>
</comment>
<dbReference type="SUPFAM" id="SSF52540">
    <property type="entry name" value="P-loop containing nucleoside triphosphate hydrolases"/>
    <property type="match status" value="1"/>
</dbReference>
<evidence type="ECO:0000259" key="4">
    <source>
        <dbReference type="PROSITE" id="PS50052"/>
    </source>
</evidence>
<reference evidence="5 6" key="1">
    <citation type="journal article" date="2016" name="Nat. Commun.">
        <title>Thousands of microbial genomes shed light on interconnected biogeochemical processes in an aquifer system.</title>
        <authorList>
            <person name="Anantharaman K."/>
            <person name="Brown C.T."/>
            <person name="Hug L.A."/>
            <person name="Sharon I."/>
            <person name="Castelle C.J."/>
            <person name="Probst A.J."/>
            <person name="Thomas B.C."/>
            <person name="Singh A."/>
            <person name="Wilkins M.J."/>
            <person name="Karaoz U."/>
            <person name="Brodie E.L."/>
            <person name="Williams K.H."/>
            <person name="Hubbard S.S."/>
            <person name="Banfield J.F."/>
        </authorList>
    </citation>
    <scope>NUCLEOTIDE SEQUENCE [LARGE SCALE GENOMIC DNA]</scope>
</reference>
<gene>
    <name evidence="5" type="ORF">A2855_02240</name>
</gene>
<evidence type="ECO:0000256" key="2">
    <source>
        <dbReference type="ARBA" id="ARBA00022679"/>
    </source>
</evidence>